<gene>
    <name evidence="2" type="ORF">LZA78_00135</name>
</gene>
<evidence type="ECO:0000313" key="2">
    <source>
        <dbReference type="EMBL" id="MCE5971897.1"/>
    </source>
</evidence>
<reference evidence="2 3" key="1">
    <citation type="submission" date="2021-12" db="EMBL/GenBank/DDBJ databases">
        <title>Sinirhodobacter sp. WL0062 is a bacterium isolated from seawater.</title>
        <authorList>
            <person name="Wang L."/>
            <person name="He W."/>
            <person name="Zhang D.-F."/>
        </authorList>
    </citation>
    <scope>NUCLEOTIDE SEQUENCE [LARGE SCALE GENOMIC DNA]</scope>
    <source>
        <strain evidence="2 3">WL0062</strain>
    </source>
</reference>
<proteinExistence type="predicted"/>
<dbReference type="InterPro" id="IPR045467">
    <property type="entry name" value="DUF6497"/>
</dbReference>
<keyword evidence="3" id="KW-1185">Reference proteome</keyword>
<dbReference type="RefSeq" id="WP_233674930.1">
    <property type="nucleotide sequence ID" value="NZ_JAJUOS010000001.1"/>
</dbReference>
<name>A0ABS8YTS9_9RHOB</name>
<dbReference type="Pfam" id="PF20107">
    <property type="entry name" value="DUF6497"/>
    <property type="match status" value="1"/>
</dbReference>
<evidence type="ECO:0000313" key="3">
    <source>
        <dbReference type="Proteomes" id="UP001521181"/>
    </source>
</evidence>
<comment type="caution">
    <text evidence="2">The sequence shown here is derived from an EMBL/GenBank/DDBJ whole genome shotgun (WGS) entry which is preliminary data.</text>
</comment>
<accession>A0ABS8YTS9</accession>
<sequence>MQGLARGFMVALLMSAFARPVSAQDGAGVLVPVPSGQEVRWIDTISDAPGPGGLTMRFRFLAPQIGGEGPLDADLAATDMQALCDEFALPRLPVIGPRPAQVIISLSDRVVPFGETDEEAVQFFEAYSVVNGLCEWELF</sequence>
<organism evidence="2 3">
    <name type="scientific">Rhodobacter flavimaris</name>
    <dbReference type="NCBI Taxonomy" id="2907145"/>
    <lineage>
        <taxon>Bacteria</taxon>
        <taxon>Pseudomonadati</taxon>
        <taxon>Pseudomonadota</taxon>
        <taxon>Alphaproteobacteria</taxon>
        <taxon>Rhodobacterales</taxon>
        <taxon>Rhodobacter group</taxon>
        <taxon>Rhodobacter</taxon>
    </lineage>
</organism>
<feature type="signal peptide" evidence="1">
    <location>
        <begin position="1"/>
        <end position="23"/>
    </location>
</feature>
<keyword evidence="1" id="KW-0732">Signal</keyword>
<dbReference type="EMBL" id="JAJUOS010000001">
    <property type="protein sequence ID" value="MCE5971897.1"/>
    <property type="molecule type" value="Genomic_DNA"/>
</dbReference>
<dbReference type="Proteomes" id="UP001521181">
    <property type="component" value="Unassembled WGS sequence"/>
</dbReference>
<protein>
    <submittedName>
        <fullName evidence="2">DUF6497 family protein</fullName>
    </submittedName>
</protein>
<feature type="chain" id="PRO_5047410014" evidence="1">
    <location>
        <begin position="24"/>
        <end position="139"/>
    </location>
</feature>
<evidence type="ECO:0000256" key="1">
    <source>
        <dbReference type="SAM" id="SignalP"/>
    </source>
</evidence>